<comment type="caution">
    <text evidence="2">The sequence shown here is derived from an EMBL/GenBank/DDBJ whole genome shotgun (WGS) entry which is preliminary data.</text>
</comment>
<evidence type="ECO:0000313" key="2">
    <source>
        <dbReference type="EMBL" id="GEP24646.1"/>
    </source>
</evidence>
<evidence type="ECO:0000256" key="1">
    <source>
        <dbReference type="SAM" id="SignalP"/>
    </source>
</evidence>
<feature type="signal peptide" evidence="1">
    <location>
        <begin position="1"/>
        <end position="30"/>
    </location>
</feature>
<reference evidence="2 3" key="1">
    <citation type="submission" date="2019-07" db="EMBL/GenBank/DDBJ databases">
        <title>Whole genome shotgun sequence of Lactobacillus diolivorans NBRC 107869.</title>
        <authorList>
            <person name="Hosoyama A."/>
            <person name="Uohara A."/>
            <person name="Ohji S."/>
            <person name="Ichikawa N."/>
        </authorList>
    </citation>
    <scope>NUCLEOTIDE SEQUENCE [LARGE SCALE GENOMIC DNA]</scope>
    <source>
        <strain evidence="2 3">NBRC 107869</strain>
    </source>
</reference>
<accession>A0ABQ0XEY9</accession>
<name>A0ABQ0XEY9_9LACO</name>
<organism evidence="2 3">
    <name type="scientific">Lentilactobacillus diolivorans</name>
    <dbReference type="NCBI Taxonomy" id="179838"/>
    <lineage>
        <taxon>Bacteria</taxon>
        <taxon>Bacillati</taxon>
        <taxon>Bacillota</taxon>
        <taxon>Bacilli</taxon>
        <taxon>Lactobacillales</taxon>
        <taxon>Lactobacillaceae</taxon>
        <taxon>Lentilactobacillus</taxon>
    </lineage>
</organism>
<proteinExistence type="predicted"/>
<keyword evidence="3" id="KW-1185">Reference proteome</keyword>
<feature type="chain" id="PRO_5046297610" evidence="1">
    <location>
        <begin position="31"/>
        <end position="145"/>
    </location>
</feature>
<dbReference type="RefSeq" id="WP_057864929.1">
    <property type="nucleotide sequence ID" value="NZ_BKAB01000043.1"/>
</dbReference>
<protein>
    <submittedName>
        <fullName evidence="2">Uncharacterized protein</fullName>
    </submittedName>
</protein>
<sequence length="145" mass="16495">MKKLRIIILAMLGVFAIAMTVTTNAVQAHASSSTTTPKALRGTWYRYRSKGHYDYVRITPHSFSFNGTKYTPYKSGAHKLKVSKWGSWYSFNKGSSGANLGQFKTEKRLIKDSYKKSLVRYHGLGTYNVYAHGKYGKDYSFKILD</sequence>
<gene>
    <name evidence="2" type="ORF">LDI01_22390</name>
</gene>
<evidence type="ECO:0000313" key="3">
    <source>
        <dbReference type="Proteomes" id="UP000321409"/>
    </source>
</evidence>
<dbReference type="Proteomes" id="UP000321409">
    <property type="component" value="Unassembled WGS sequence"/>
</dbReference>
<keyword evidence="1" id="KW-0732">Signal</keyword>
<dbReference type="EMBL" id="BKAB01000043">
    <property type="protein sequence ID" value="GEP24646.1"/>
    <property type="molecule type" value="Genomic_DNA"/>
</dbReference>